<dbReference type="EnsemblPlants" id="Zm00001eb374340_T001">
    <property type="protein sequence ID" value="Zm00001eb374340_P001"/>
    <property type="gene ID" value="Zm00001eb374340"/>
</dbReference>
<dbReference type="InParanoid" id="A0A804QZE5"/>
<reference evidence="3" key="1">
    <citation type="journal article" date="2009" name="Science">
        <title>The B73 maize genome: complexity, diversity, and dynamics.</title>
        <authorList>
            <person name="Schnable P.S."/>
            <person name="Ware D."/>
            <person name="Fulton R.S."/>
            <person name="Stein J.C."/>
            <person name="Wei F."/>
            <person name="Pasternak S."/>
            <person name="Liang C."/>
            <person name="Zhang J."/>
            <person name="Fulton L."/>
            <person name="Graves T.A."/>
            <person name="Minx P."/>
            <person name="Reily A.D."/>
            <person name="Courtney L."/>
            <person name="Kruchowski S.S."/>
            <person name="Tomlinson C."/>
            <person name="Strong C."/>
            <person name="Delehaunty K."/>
            <person name="Fronick C."/>
            <person name="Courtney B."/>
            <person name="Rock S.M."/>
            <person name="Belter E."/>
            <person name="Du F."/>
            <person name="Kim K."/>
            <person name="Abbott R.M."/>
            <person name="Cotton M."/>
            <person name="Levy A."/>
            <person name="Marchetto P."/>
            <person name="Ochoa K."/>
            <person name="Jackson S.M."/>
            <person name="Gillam B."/>
            <person name="Chen W."/>
            <person name="Yan L."/>
            <person name="Higginbotham J."/>
            <person name="Cardenas M."/>
            <person name="Waligorski J."/>
            <person name="Applebaum E."/>
            <person name="Phelps L."/>
            <person name="Falcone J."/>
            <person name="Kanchi K."/>
            <person name="Thane T."/>
            <person name="Scimone A."/>
            <person name="Thane N."/>
            <person name="Henke J."/>
            <person name="Wang T."/>
            <person name="Ruppert J."/>
            <person name="Shah N."/>
            <person name="Rotter K."/>
            <person name="Hodges J."/>
            <person name="Ingenthron E."/>
            <person name="Cordes M."/>
            <person name="Kohlberg S."/>
            <person name="Sgro J."/>
            <person name="Delgado B."/>
            <person name="Mead K."/>
            <person name="Chinwalla A."/>
            <person name="Leonard S."/>
            <person name="Crouse K."/>
            <person name="Collura K."/>
            <person name="Kudrna D."/>
            <person name="Currie J."/>
            <person name="He R."/>
            <person name="Angelova A."/>
            <person name="Rajasekar S."/>
            <person name="Mueller T."/>
            <person name="Lomeli R."/>
            <person name="Scara G."/>
            <person name="Ko A."/>
            <person name="Delaney K."/>
            <person name="Wissotski M."/>
            <person name="Lopez G."/>
            <person name="Campos D."/>
            <person name="Braidotti M."/>
            <person name="Ashley E."/>
            <person name="Golser W."/>
            <person name="Kim H."/>
            <person name="Lee S."/>
            <person name="Lin J."/>
            <person name="Dujmic Z."/>
            <person name="Kim W."/>
            <person name="Talag J."/>
            <person name="Zuccolo A."/>
            <person name="Fan C."/>
            <person name="Sebastian A."/>
            <person name="Kramer M."/>
            <person name="Spiegel L."/>
            <person name="Nascimento L."/>
            <person name="Zutavern T."/>
            <person name="Miller B."/>
            <person name="Ambroise C."/>
            <person name="Muller S."/>
            <person name="Spooner W."/>
            <person name="Narechania A."/>
            <person name="Ren L."/>
            <person name="Wei S."/>
            <person name="Kumari S."/>
            <person name="Faga B."/>
            <person name="Levy M.J."/>
            <person name="McMahan L."/>
            <person name="Van Buren P."/>
            <person name="Vaughn M.W."/>
            <person name="Ying K."/>
            <person name="Yeh C.-T."/>
            <person name="Emrich S.J."/>
            <person name="Jia Y."/>
            <person name="Kalyanaraman A."/>
            <person name="Hsia A.-P."/>
            <person name="Barbazuk W.B."/>
            <person name="Baucom R.S."/>
            <person name="Brutnell T.P."/>
            <person name="Carpita N.C."/>
            <person name="Chaparro C."/>
            <person name="Chia J.-M."/>
            <person name="Deragon J.-M."/>
            <person name="Estill J.C."/>
            <person name="Fu Y."/>
            <person name="Jeddeloh J.A."/>
            <person name="Han Y."/>
            <person name="Lee H."/>
            <person name="Li P."/>
            <person name="Lisch D.R."/>
            <person name="Liu S."/>
            <person name="Liu Z."/>
            <person name="Nagel D.H."/>
            <person name="McCann M.C."/>
            <person name="SanMiguel P."/>
            <person name="Myers A.M."/>
            <person name="Nettleton D."/>
            <person name="Nguyen J."/>
            <person name="Penning B.W."/>
            <person name="Ponnala L."/>
            <person name="Schneider K.L."/>
            <person name="Schwartz D.C."/>
            <person name="Sharma A."/>
            <person name="Soderlund C."/>
            <person name="Springer N.M."/>
            <person name="Sun Q."/>
            <person name="Wang H."/>
            <person name="Waterman M."/>
            <person name="Westerman R."/>
            <person name="Wolfgruber T.K."/>
            <person name="Yang L."/>
            <person name="Yu Y."/>
            <person name="Zhang L."/>
            <person name="Zhou S."/>
            <person name="Zhu Q."/>
            <person name="Bennetzen J.L."/>
            <person name="Dawe R.K."/>
            <person name="Jiang J."/>
            <person name="Jiang N."/>
            <person name="Presting G.G."/>
            <person name="Wessler S.R."/>
            <person name="Aluru S."/>
            <person name="Martienssen R.A."/>
            <person name="Clifton S.W."/>
            <person name="McCombie W.R."/>
            <person name="Wing R.A."/>
            <person name="Wilson R.K."/>
        </authorList>
    </citation>
    <scope>NUCLEOTIDE SEQUENCE [LARGE SCALE GENOMIC DNA]</scope>
    <source>
        <strain evidence="3">cv. B73</strain>
    </source>
</reference>
<accession>A0A804QZE5</accession>
<dbReference type="AlphaFoldDB" id="A0A804QZE5"/>
<evidence type="ECO:0000313" key="3">
    <source>
        <dbReference type="Proteomes" id="UP000007305"/>
    </source>
</evidence>
<sequence>MMIDKLQQYVAVLEEENMVKKLDLGSLIKMECDKSIHEVKNWYSEIVEISDKKLLELEERLRFAEQKFSCREQEIMNMFDQEESDWYTLIAEKEIAISDIQQTVESVQLD</sequence>
<reference evidence="2" key="2">
    <citation type="submission" date="2019-07" db="EMBL/GenBank/DDBJ databases">
        <authorList>
            <person name="Seetharam A."/>
            <person name="Woodhouse M."/>
            <person name="Cannon E."/>
        </authorList>
    </citation>
    <scope>NUCLEOTIDE SEQUENCE [LARGE SCALE GENOMIC DNA]</scope>
    <source>
        <strain evidence="2">cv. B73</strain>
    </source>
</reference>
<evidence type="ECO:0000256" key="1">
    <source>
        <dbReference type="SAM" id="Coils"/>
    </source>
</evidence>
<organism evidence="2 3">
    <name type="scientific">Zea mays</name>
    <name type="common">Maize</name>
    <dbReference type="NCBI Taxonomy" id="4577"/>
    <lineage>
        <taxon>Eukaryota</taxon>
        <taxon>Viridiplantae</taxon>
        <taxon>Streptophyta</taxon>
        <taxon>Embryophyta</taxon>
        <taxon>Tracheophyta</taxon>
        <taxon>Spermatophyta</taxon>
        <taxon>Magnoliopsida</taxon>
        <taxon>Liliopsida</taxon>
        <taxon>Poales</taxon>
        <taxon>Poaceae</taxon>
        <taxon>PACMAD clade</taxon>
        <taxon>Panicoideae</taxon>
        <taxon>Andropogonodae</taxon>
        <taxon>Andropogoneae</taxon>
        <taxon>Tripsacinae</taxon>
        <taxon>Zea</taxon>
    </lineage>
</organism>
<protein>
    <submittedName>
        <fullName evidence="2">Uncharacterized protein</fullName>
    </submittedName>
</protein>
<feature type="coiled-coil region" evidence="1">
    <location>
        <begin position="47"/>
        <end position="74"/>
    </location>
</feature>
<evidence type="ECO:0000313" key="2">
    <source>
        <dbReference type="EnsemblPlants" id="Zm00001eb374340_P001"/>
    </source>
</evidence>
<dbReference type="Proteomes" id="UP000007305">
    <property type="component" value="Chromosome 9"/>
</dbReference>
<name>A0A804QZE5_MAIZE</name>
<proteinExistence type="predicted"/>
<dbReference type="Gramene" id="Zm00001eb374340_T001">
    <property type="protein sequence ID" value="Zm00001eb374340_P001"/>
    <property type="gene ID" value="Zm00001eb374340"/>
</dbReference>
<keyword evidence="1" id="KW-0175">Coiled coil</keyword>
<keyword evidence="3" id="KW-1185">Reference proteome</keyword>
<reference evidence="2" key="3">
    <citation type="submission" date="2021-05" db="UniProtKB">
        <authorList>
            <consortium name="EnsemblPlants"/>
        </authorList>
    </citation>
    <scope>IDENTIFICATION</scope>
    <source>
        <strain evidence="2">cv. B73</strain>
    </source>
</reference>